<dbReference type="CDD" id="cd12954">
    <property type="entry name" value="MMP_TTHA0227_like_1"/>
    <property type="match status" value="1"/>
</dbReference>
<dbReference type="SUPFAM" id="SSF55486">
    <property type="entry name" value="Metalloproteases ('zincins'), catalytic domain"/>
    <property type="match status" value="1"/>
</dbReference>
<comment type="caution">
    <text evidence="1">The sequence shown here is derived from an EMBL/GenBank/DDBJ whole genome shotgun (WGS) entry which is preliminary data.</text>
</comment>
<dbReference type="Pfam" id="PF06262">
    <property type="entry name" value="Zincin_1"/>
    <property type="match status" value="1"/>
</dbReference>
<dbReference type="InterPro" id="IPR038555">
    <property type="entry name" value="Zincin_1_sf"/>
</dbReference>
<dbReference type="EMBL" id="JBHSAX010000010">
    <property type="protein sequence ID" value="MFC3962513.1"/>
    <property type="molecule type" value="Genomic_DNA"/>
</dbReference>
<name>A0ABV8DRB8_9NOCA</name>
<dbReference type="Gene3D" id="3.30.2010.20">
    <property type="match status" value="1"/>
</dbReference>
<proteinExistence type="predicted"/>
<reference evidence="2" key="1">
    <citation type="journal article" date="2019" name="Int. J. Syst. Evol. Microbiol.">
        <title>The Global Catalogue of Microorganisms (GCM) 10K type strain sequencing project: providing services to taxonomists for standard genome sequencing and annotation.</title>
        <authorList>
            <consortium name="The Broad Institute Genomics Platform"/>
            <consortium name="The Broad Institute Genome Sequencing Center for Infectious Disease"/>
            <person name="Wu L."/>
            <person name="Ma J."/>
        </authorList>
    </citation>
    <scope>NUCLEOTIDE SEQUENCE [LARGE SCALE GENOMIC DNA]</scope>
    <source>
        <strain evidence="2">CGMCC 4.7330</strain>
    </source>
</reference>
<organism evidence="1 2">
    <name type="scientific">Nocardia jiangsuensis</name>
    <dbReference type="NCBI Taxonomy" id="1691563"/>
    <lineage>
        <taxon>Bacteria</taxon>
        <taxon>Bacillati</taxon>
        <taxon>Actinomycetota</taxon>
        <taxon>Actinomycetes</taxon>
        <taxon>Mycobacteriales</taxon>
        <taxon>Nocardiaceae</taxon>
        <taxon>Nocardia</taxon>
    </lineage>
</organism>
<sequence length="165" mass="18574">MARSRHRRPPTARSVIRRGRGLRGPVLPPTVPAWRTRGQKFDRLVLEAFAPLDSRWHDRLTKLDIAVDDVPKIRPLHPDSVTWPDEVVADGPVPLSRLVPAGIDRHGTATRARVVLFRKPLELRAGDPDDLVDLLREVLVQQIATYLGVDPDVIDPADDDDEEEE</sequence>
<keyword evidence="2" id="KW-1185">Reference proteome</keyword>
<protein>
    <submittedName>
        <fullName evidence="1">Metallopeptidase family protein</fullName>
    </submittedName>
</protein>
<dbReference type="Proteomes" id="UP001595696">
    <property type="component" value="Unassembled WGS sequence"/>
</dbReference>
<evidence type="ECO:0000313" key="1">
    <source>
        <dbReference type="EMBL" id="MFC3962513.1"/>
    </source>
</evidence>
<gene>
    <name evidence="1" type="ORF">ACFO0B_11000</name>
</gene>
<evidence type="ECO:0000313" key="2">
    <source>
        <dbReference type="Proteomes" id="UP001595696"/>
    </source>
</evidence>
<dbReference type="RefSeq" id="WP_378612290.1">
    <property type="nucleotide sequence ID" value="NZ_JBHSAX010000010.1"/>
</dbReference>
<accession>A0ABV8DRB8</accession>
<dbReference type="InterPro" id="IPR010428">
    <property type="entry name" value="Zincin_1"/>
</dbReference>